<dbReference type="PANTHER" id="PTHR43272">
    <property type="entry name" value="LONG-CHAIN-FATTY-ACID--COA LIGASE"/>
    <property type="match status" value="1"/>
</dbReference>
<evidence type="ECO:0000313" key="2">
    <source>
        <dbReference type="EMBL" id="KAK2079383.1"/>
    </source>
</evidence>
<dbReference type="GO" id="GO:0004467">
    <property type="term" value="F:long-chain fatty acid-CoA ligase activity"/>
    <property type="evidence" value="ECO:0007669"/>
    <property type="project" value="TreeGrafter"/>
</dbReference>
<gene>
    <name evidence="2" type="ORF">QBZ16_003074</name>
</gene>
<proteinExistence type="predicted"/>
<dbReference type="InterPro" id="IPR042099">
    <property type="entry name" value="ANL_N_sf"/>
</dbReference>
<dbReference type="PANTHER" id="PTHR43272:SF3">
    <property type="entry name" value="LONG CHAIN ACYL-COA SYNTHETASE 4"/>
    <property type="match status" value="1"/>
</dbReference>
<protein>
    <recommendedName>
        <fullName evidence="1">AMP-dependent synthetase/ligase domain-containing protein</fullName>
    </recommendedName>
</protein>
<comment type="caution">
    <text evidence="2">The sequence shown here is derived from an EMBL/GenBank/DDBJ whole genome shotgun (WGS) entry which is preliminary data.</text>
</comment>
<keyword evidence="3" id="KW-1185">Reference proteome</keyword>
<dbReference type="SUPFAM" id="SSF56801">
    <property type="entry name" value="Acetyl-CoA synthetase-like"/>
    <property type="match status" value="1"/>
</dbReference>
<dbReference type="Pfam" id="PF00501">
    <property type="entry name" value="AMP-binding"/>
    <property type="match status" value="1"/>
</dbReference>
<name>A0AAD9MMB5_PROWI</name>
<evidence type="ECO:0000313" key="3">
    <source>
        <dbReference type="Proteomes" id="UP001255856"/>
    </source>
</evidence>
<reference evidence="2" key="1">
    <citation type="submission" date="2021-01" db="EMBL/GenBank/DDBJ databases">
        <authorList>
            <person name="Eckstrom K.M.E."/>
        </authorList>
    </citation>
    <scope>NUCLEOTIDE SEQUENCE</scope>
    <source>
        <strain evidence="2">UVCC 0001</strain>
    </source>
</reference>
<dbReference type="EMBL" id="JASFZW010000003">
    <property type="protein sequence ID" value="KAK2079383.1"/>
    <property type="molecule type" value="Genomic_DNA"/>
</dbReference>
<dbReference type="Proteomes" id="UP001255856">
    <property type="component" value="Unassembled WGS sequence"/>
</dbReference>
<dbReference type="InterPro" id="IPR020845">
    <property type="entry name" value="AMP-binding_CS"/>
</dbReference>
<dbReference type="GO" id="GO:0016020">
    <property type="term" value="C:membrane"/>
    <property type="evidence" value="ECO:0007669"/>
    <property type="project" value="TreeGrafter"/>
</dbReference>
<dbReference type="GO" id="GO:0005783">
    <property type="term" value="C:endoplasmic reticulum"/>
    <property type="evidence" value="ECO:0007669"/>
    <property type="project" value="TreeGrafter"/>
</dbReference>
<evidence type="ECO:0000259" key="1">
    <source>
        <dbReference type="Pfam" id="PF00501"/>
    </source>
</evidence>
<dbReference type="Gene3D" id="3.40.50.12780">
    <property type="entry name" value="N-terminal domain of ligase-like"/>
    <property type="match status" value="1"/>
</dbReference>
<sequence>MASYKKIGPLTIEVSPGRPAQGDRPAVSGIYRNIAAADGFVTDVRGSKTLFEIFEKSVQENGDRKCLGWRPVGDDGKPGAYEWLTYAEARKRAHAFAGGLQAHGFSSQGKLGIYSGNNVEHMLALKALDAVSGVVVPIYDSLGDSAVEHILGHAEVEAILVEERKLSMLAKLTEAMRGQVKLVVVIAAPGAAVEDVPGAAEVAGAGIELATFEQLVAEARDVELRPPAPADLACIMYTSGTTGTPKGVVHTHESITAVVGALNVLIREAGITLGESDSTLSYLTLAHIFGRVVEELALSVGAHIGYWSGNIKGIMDDLAALRPTLFIAVPRVLERVASTVGKQVAKSPLPARLVFNAAFQAKKLLLRAGLSQRAAGIGGDQLVFRKVRQAIGGRVRYIVSGGASLSPAVEDFANVALAPVLQGYGLTETCAASFVMTPGDTRLAYTVGPPVAANEFRLESVPELKYSAEDSPPKGEVCIRGPMLFQGYYKDEKKTKEDMDEDGFFHTGDIGTITPQGALKIIDRKKNIFKLAQGEYIAVEHLENVYTHVEELEQIWVHGESTESQLIAFVVPTKAFIEEHGGEGNLGSKETEKAMLELLKNAAKKHNLKGFEMIRAVHLDKEPWTPEDNLLTPSMKLKRPQLKEKYQSNIKKMYDELRKASN</sequence>
<organism evidence="2 3">
    <name type="scientific">Prototheca wickerhamii</name>
    <dbReference type="NCBI Taxonomy" id="3111"/>
    <lineage>
        <taxon>Eukaryota</taxon>
        <taxon>Viridiplantae</taxon>
        <taxon>Chlorophyta</taxon>
        <taxon>core chlorophytes</taxon>
        <taxon>Trebouxiophyceae</taxon>
        <taxon>Chlorellales</taxon>
        <taxon>Chlorellaceae</taxon>
        <taxon>Prototheca</taxon>
    </lineage>
</organism>
<dbReference type="InterPro" id="IPR000873">
    <property type="entry name" value="AMP-dep_synth/lig_dom"/>
</dbReference>
<accession>A0AAD9MMB5</accession>
<dbReference type="AlphaFoldDB" id="A0AAD9MMB5"/>
<dbReference type="PROSITE" id="PS00455">
    <property type="entry name" value="AMP_BINDING"/>
    <property type="match status" value="1"/>
</dbReference>
<feature type="domain" description="AMP-dependent synthetase/ligase" evidence="1">
    <location>
        <begin position="54"/>
        <end position="489"/>
    </location>
</feature>